<comment type="caution">
    <text evidence="6">The sequence shown here is derived from an EMBL/GenBank/DDBJ whole genome shotgun (WGS) entry which is preliminary data.</text>
</comment>
<comment type="cofactor">
    <cofactor evidence="5">
        <name>a divalent metal cation</name>
        <dbReference type="ChEBI" id="CHEBI:60240"/>
    </cofactor>
</comment>
<evidence type="ECO:0000256" key="3">
    <source>
        <dbReference type="ARBA" id="ARBA00022801"/>
    </source>
</evidence>
<dbReference type="GO" id="GO:0016787">
    <property type="term" value="F:hydrolase activity"/>
    <property type="evidence" value="ECO:0007669"/>
    <property type="project" value="UniProtKB-KW"/>
</dbReference>
<evidence type="ECO:0000256" key="4">
    <source>
        <dbReference type="ARBA" id="ARBA00023080"/>
    </source>
</evidence>
<protein>
    <recommendedName>
        <fullName evidence="5">7-methyl-GTP pyrophosphatase</fullName>
        <shortName evidence="5">m(7)GTP pyrophosphatase</shortName>
        <ecNumber evidence="5">3.6.1.-</ecNumber>
    </recommendedName>
</protein>
<comment type="catalytic activity">
    <reaction evidence="5">
        <text>N(7)-methyl-GTP + H2O = N(7)-methyl-GMP + diphosphate + H(+)</text>
        <dbReference type="Rhea" id="RHEA:58744"/>
        <dbReference type="ChEBI" id="CHEBI:15377"/>
        <dbReference type="ChEBI" id="CHEBI:15378"/>
        <dbReference type="ChEBI" id="CHEBI:33019"/>
        <dbReference type="ChEBI" id="CHEBI:58285"/>
        <dbReference type="ChEBI" id="CHEBI:87133"/>
    </reaction>
</comment>
<dbReference type="EMBL" id="JBHSHD010000010">
    <property type="protein sequence ID" value="MFC4821898.1"/>
    <property type="molecule type" value="Genomic_DNA"/>
</dbReference>
<feature type="site" description="Important for substrate specificity" evidence="5">
    <location>
        <position position="75"/>
    </location>
</feature>
<dbReference type="PANTHER" id="PTHR43213">
    <property type="entry name" value="BIFUNCTIONAL DTTP/UTP PYROPHOSPHATASE/METHYLTRANSFERASE PROTEIN-RELATED"/>
    <property type="match status" value="1"/>
</dbReference>
<sequence>MSAPASFDLVLASTSRYRSELLARLGLPFRTVAPQVDEAPRPGEAPRALACRLAQEKAGAVAALCPGALVIGSDQVAELDGRALGKPGTIAAAQAQLAASSGRSVLFHTALCLVDARGGAALDCDLTRVVFRTLAAEEIARYVAAEQPLDCAGGFKVEGLGISLFERVENEDPTALIGLPLIRLARRLREAGVAI</sequence>
<evidence type="ECO:0000256" key="5">
    <source>
        <dbReference type="HAMAP-Rule" id="MF_00528"/>
    </source>
</evidence>
<feature type="site" description="Important for substrate specificity" evidence="5">
    <location>
        <position position="158"/>
    </location>
</feature>
<dbReference type="InterPro" id="IPR003697">
    <property type="entry name" value="Maf-like"/>
</dbReference>
<evidence type="ECO:0000256" key="1">
    <source>
        <dbReference type="ARBA" id="ARBA00004496"/>
    </source>
</evidence>
<comment type="function">
    <text evidence="5">Nucleoside triphosphate pyrophosphatase that hydrolyzes 7-methyl-GTP (m(7)GTP). May have a dual role in cell division arrest and in preventing the incorporation of modified nucleotides into cellular nucleic acids.</text>
</comment>
<dbReference type="PIRSF" id="PIRSF006305">
    <property type="entry name" value="Maf"/>
    <property type="match status" value="1"/>
</dbReference>
<keyword evidence="7" id="KW-1185">Reference proteome</keyword>
<dbReference type="Proteomes" id="UP001595886">
    <property type="component" value="Unassembled WGS sequence"/>
</dbReference>
<dbReference type="InterPro" id="IPR029001">
    <property type="entry name" value="ITPase-like_fam"/>
</dbReference>
<dbReference type="Pfam" id="PF02545">
    <property type="entry name" value="Maf"/>
    <property type="match status" value="1"/>
</dbReference>
<keyword evidence="3 5" id="KW-0378">Hydrolase</keyword>
<evidence type="ECO:0000313" key="6">
    <source>
        <dbReference type="EMBL" id="MFC4821898.1"/>
    </source>
</evidence>
<evidence type="ECO:0000313" key="7">
    <source>
        <dbReference type="Proteomes" id="UP001595886"/>
    </source>
</evidence>
<evidence type="ECO:0000256" key="2">
    <source>
        <dbReference type="ARBA" id="ARBA00022490"/>
    </source>
</evidence>
<dbReference type="EC" id="3.6.1.-" evidence="5"/>
<organism evidence="6 7">
    <name type="scientific">Dokdonella ginsengisoli</name>
    <dbReference type="NCBI Taxonomy" id="363846"/>
    <lineage>
        <taxon>Bacteria</taxon>
        <taxon>Pseudomonadati</taxon>
        <taxon>Pseudomonadota</taxon>
        <taxon>Gammaproteobacteria</taxon>
        <taxon>Lysobacterales</taxon>
        <taxon>Rhodanobacteraceae</taxon>
        <taxon>Dokdonella</taxon>
    </lineage>
</organism>
<dbReference type="RefSeq" id="WP_380022160.1">
    <property type="nucleotide sequence ID" value="NZ_JBHSHD010000010.1"/>
</dbReference>
<dbReference type="CDD" id="cd00555">
    <property type="entry name" value="Maf"/>
    <property type="match status" value="1"/>
</dbReference>
<accession>A0ABV9QX16</accession>
<comment type="caution">
    <text evidence="5">Lacks conserved residue(s) required for the propagation of feature annotation.</text>
</comment>
<reference evidence="7" key="1">
    <citation type="journal article" date="2019" name="Int. J. Syst. Evol. Microbiol.">
        <title>The Global Catalogue of Microorganisms (GCM) 10K type strain sequencing project: providing services to taxonomists for standard genome sequencing and annotation.</title>
        <authorList>
            <consortium name="The Broad Institute Genomics Platform"/>
            <consortium name="The Broad Institute Genome Sequencing Center for Infectious Disease"/>
            <person name="Wu L."/>
            <person name="Ma J."/>
        </authorList>
    </citation>
    <scope>NUCLEOTIDE SEQUENCE [LARGE SCALE GENOMIC DNA]</scope>
    <source>
        <strain evidence="7">CCUG 30340</strain>
    </source>
</reference>
<keyword evidence="2 5" id="KW-0963">Cytoplasm</keyword>
<feature type="site" description="Important for substrate specificity" evidence="5">
    <location>
        <position position="17"/>
    </location>
</feature>
<name>A0ABV9QX16_9GAMM</name>
<dbReference type="NCBIfam" id="TIGR00172">
    <property type="entry name" value="maf"/>
    <property type="match status" value="1"/>
</dbReference>
<proteinExistence type="inferred from homology"/>
<dbReference type="Gene3D" id="3.90.950.10">
    <property type="match status" value="1"/>
</dbReference>
<comment type="subcellular location">
    <subcellularLocation>
        <location evidence="1 5">Cytoplasm</location>
    </subcellularLocation>
</comment>
<dbReference type="SUPFAM" id="SSF52972">
    <property type="entry name" value="ITPase-like"/>
    <property type="match status" value="1"/>
</dbReference>
<dbReference type="HAMAP" id="MF_00528">
    <property type="entry name" value="Maf"/>
    <property type="match status" value="1"/>
</dbReference>
<feature type="active site" description="Proton acceptor" evidence="5">
    <location>
        <position position="74"/>
    </location>
</feature>
<dbReference type="PANTHER" id="PTHR43213:SF10">
    <property type="entry name" value="7-METHYL-GTP PYROPHOSPHATASE"/>
    <property type="match status" value="1"/>
</dbReference>
<keyword evidence="4 5" id="KW-0546">Nucleotide metabolism</keyword>
<gene>
    <name evidence="6" type="ORF">ACFO6Q_16345</name>
</gene>
<comment type="similarity">
    <text evidence="5">Belongs to the Maf family. YceF subfamily.</text>
</comment>